<keyword evidence="1" id="KW-0732">Signal</keyword>
<accession>A0AAW6PRG1</accession>
<evidence type="ECO:0000313" key="2">
    <source>
        <dbReference type="EMBL" id="MDF3871518.1"/>
    </source>
</evidence>
<dbReference type="AlphaFoldDB" id="A0AAW6PRG1"/>
<protein>
    <submittedName>
        <fullName evidence="2">Uncharacterized protein</fullName>
    </submittedName>
</protein>
<reference evidence="2" key="1">
    <citation type="submission" date="2023-03" db="EMBL/GenBank/DDBJ databases">
        <title>Draft assemblies of triclosan tolerant bacteria isolated from returned activated sludge.</title>
        <authorList>
            <person name="Van Hamelsveld S."/>
        </authorList>
    </citation>
    <scope>NUCLEOTIDE SEQUENCE</scope>
    <source>
        <strain evidence="2">GW210012_S60</strain>
    </source>
</reference>
<organism evidence="2 3">
    <name type="scientific">Pseudomonas putida</name>
    <name type="common">Arthrobacter siderocapsulatus</name>
    <dbReference type="NCBI Taxonomy" id="303"/>
    <lineage>
        <taxon>Bacteria</taxon>
        <taxon>Pseudomonadati</taxon>
        <taxon>Pseudomonadota</taxon>
        <taxon>Gammaproteobacteria</taxon>
        <taxon>Pseudomonadales</taxon>
        <taxon>Pseudomonadaceae</taxon>
        <taxon>Pseudomonas</taxon>
    </lineage>
</organism>
<sequence length="60" mass="6304">MKPALKVSLLLAAGIATSQVFAAPAQTGLPDSCAKDAKGNYSQEFDIPCKALDNFLTTFN</sequence>
<gene>
    <name evidence="2" type="ORF">P3W50_13675</name>
</gene>
<name>A0AAW6PRG1_PSEPU</name>
<feature type="non-terminal residue" evidence="2">
    <location>
        <position position="60"/>
    </location>
</feature>
<dbReference type="EMBL" id="JARJLO010000207">
    <property type="protein sequence ID" value="MDF3871518.1"/>
    <property type="molecule type" value="Genomic_DNA"/>
</dbReference>
<evidence type="ECO:0000313" key="3">
    <source>
        <dbReference type="Proteomes" id="UP001217741"/>
    </source>
</evidence>
<proteinExistence type="predicted"/>
<feature type="chain" id="PRO_5043554842" evidence="1">
    <location>
        <begin position="23"/>
        <end position="60"/>
    </location>
</feature>
<dbReference type="Proteomes" id="UP001217741">
    <property type="component" value="Unassembled WGS sequence"/>
</dbReference>
<feature type="signal peptide" evidence="1">
    <location>
        <begin position="1"/>
        <end position="22"/>
    </location>
</feature>
<comment type="caution">
    <text evidence="2">The sequence shown here is derived from an EMBL/GenBank/DDBJ whole genome shotgun (WGS) entry which is preliminary data.</text>
</comment>
<dbReference type="RefSeq" id="WP_276236043.1">
    <property type="nucleotide sequence ID" value="NZ_JARJLN010000210.1"/>
</dbReference>
<evidence type="ECO:0000256" key="1">
    <source>
        <dbReference type="SAM" id="SignalP"/>
    </source>
</evidence>